<feature type="domain" description="Proline dehydrogenase PutA" evidence="22">
    <location>
        <begin position="141"/>
        <end position="252"/>
    </location>
</feature>
<keyword evidence="9 18" id="KW-0520">NAD</keyword>
<evidence type="ECO:0000313" key="25">
    <source>
        <dbReference type="EMBL" id="OZI56519.1"/>
    </source>
</evidence>
<evidence type="ECO:0000256" key="11">
    <source>
        <dbReference type="ARBA" id="ARBA00023125"/>
    </source>
</evidence>
<evidence type="ECO:0000256" key="4">
    <source>
        <dbReference type="ARBA" id="ARBA00022491"/>
    </source>
</evidence>
<dbReference type="GO" id="GO:0004657">
    <property type="term" value="F:proline dehydrogenase activity"/>
    <property type="evidence" value="ECO:0007669"/>
    <property type="project" value="UniProtKB-UniRule"/>
</dbReference>
<dbReference type="InterPro" id="IPR013321">
    <property type="entry name" value="Arc_rbn_hlx_hlx"/>
</dbReference>
<evidence type="ECO:0000256" key="10">
    <source>
        <dbReference type="ARBA" id="ARBA00023062"/>
    </source>
</evidence>
<dbReference type="PANTHER" id="PTHR42862:SF1">
    <property type="entry name" value="DELTA-1-PYRROLINE-5-CARBOXYLATE DEHYDROGENASE 2, ISOFORM A-RELATED"/>
    <property type="match status" value="1"/>
</dbReference>
<dbReference type="EC" id="1.5.5.2" evidence="18"/>
<dbReference type="NCBIfam" id="NF008869">
    <property type="entry name" value="PRK11904.1"/>
    <property type="match status" value="1"/>
</dbReference>
<dbReference type="RefSeq" id="WP_094838151.1">
    <property type="nucleotide sequence ID" value="NZ_NEVQ01000013.1"/>
</dbReference>
<feature type="active site" evidence="19">
    <location>
        <position position="913"/>
    </location>
</feature>
<dbReference type="InterPro" id="IPR016163">
    <property type="entry name" value="Ald_DH_C"/>
</dbReference>
<keyword evidence="13" id="KW-0511">Multifunctional enzyme</keyword>
<dbReference type="InterPro" id="IPR024090">
    <property type="entry name" value="PRODH_PutA_dom_I"/>
</dbReference>
<dbReference type="EMBL" id="NEVQ01000013">
    <property type="protein sequence ID" value="OZI56519.1"/>
    <property type="molecule type" value="Genomic_DNA"/>
</dbReference>
<evidence type="ECO:0000256" key="8">
    <source>
        <dbReference type="ARBA" id="ARBA00023015"/>
    </source>
</evidence>
<evidence type="ECO:0000256" key="1">
    <source>
        <dbReference type="ARBA" id="ARBA00001974"/>
    </source>
</evidence>
<reference evidence="25 26" key="1">
    <citation type="submission" date="2017-05" db="EMBL/GenBank/DDBJ databases">
        <title>Complete and WGS of Bordetella genogroups.</title>
        <authorList>
            <person name="Spilker T."/>
            <person name="LiPuma J."/>
        </authorList>
    </citation>
    <scope>NUCLEOTIDE SEQUENCE [LARGE SCALE GENOMIC DNA]</scope>
    <source>
        <strain evidence="25 26">AU9919</strain>
    </source>
</reference>
<keyword evidence="10 18" id="KW-0642">Proline metabolism</keyword>
<dbReference type="FunFam" id="3.40.309.10:FF:000005">
    <property type="entry name" value="1-pyrroline-5-carboxylate dehydrogenase 1"/>
    <property type="match status" value="1"/>
</dbReference>
<sequence length="1270" mass="137231">MTSTTLGVKVDDTLRDRLKAAARKLSCTPHWLHKQALLAYLDKIERGQLPAEILHLSSDEPDAEDNDAATHAITPPFFEFGQDVQPQSVLRAAITAAYRRPEPECVPLLLGQARMPHPEKIHAMATRLVKALRDKRGGGGVEGLIQEFSLSSQEGVALMCLAEALLRIPDRATRDALIRDKISRGDWRSHMGGSQSLFVNAATWGLMLTGKLVAVNSEQSLSKALTRLIGKGGEPLVRKGVNMAMRMMGEQFVSGQTISEALANNRKQESKGFRYSYDMLGEAATTSEDADRYYASYEQAIHAIGKAAAGRGIYEGPGISIKLSALHPTYSRAQRERVMRELLPRVRALTILARQYDIGLNIDAEEADRLEISLDLLEALCMTPELEGWNGIGFVIQAYQKRAPFVIDYVIDLARRSRHRIMVRLVKGAYWDTEIKRAQIDGLEGYPVYTRKVYTDVAYLACARKLLGAPEAVYPQFATHNAYTLAAVYQLAGQNYYPGQYEFQCLHGMGEPLYEEVVGPVANGKLNRPCRIYAPVGTHETLLAYLVRRLLENGANTSFVNLIGDEDISIDTLVADPVDVAMRITPLGAPHEQIPLPRELYGPAGSGARLNSAGLDLTNEHRLGSLAAALLTSAATPWQAMPMLGESHGAWDTERAIEVRNPADHRDRVGYVIEAQPAEVEQALRVAESTAPIWQATPVSERAHCLRRAAQLLEEGMQPLLGLIVREAGKSLPNAIAEVREAVDFLRYYADQAEREFNNDTHRPLGTVLCISPWNFPLAIFTGQVAAALVAGNSVIAKPAEQTCLIAAQAVQILRAAGVPSGAVQLLPGRGETVGAQLVESPAIDGVMFTGSTDVARLIARTLARRLDDQGHTIPLIAETGGQNAMIVDSSALAEQVVFDVLNSAYDSAGQRCSALRVLCLQEDSADHILHMLRGAMRELHVGNPDQLAANVGPVIDAEARDNILRHIEAMRAAGHRIDQVELNANCRYGTFVPPTLIEIGSIDELTREVFGPVLHVLRYRRDALDQVLDQINATGYGLTFGVHSRIDETIAHVTGRVHAGNMYVNRNIVGAVVGVQPFGGEGLSGTGPKAGGPLYLYRLLAVRPAGLPPCVDGTSLPAAQILPGPTGEQNTYQLQSRGTVLCVAATETGAQAQYAATQASGNKALFLDTPAAQAWRAAAGAGVNVTLLTDDKVDETAFQGVLFEGDGDDLRAWNERIAARNGPILIVQGLTPDALAAGAAYTLEQLVAERSISVNTAAAGGNASLMSIG</sequence>
<dbReference type="InterPro" id="IPR024089">
    <property type="entry name" value="PRODH_PutA_dom_I/II"/>
</dbReference>
<evidence type="ECO:0000259" key="20">
    <source>
        <dbReference type="Pfam" id="PF00171"/>
    </source>
</evidence>
<evidence type="ECO:0000256" key="9">
    <source>
        <dbReference type="ARBA" id="ARBA00023027"/>
    </source>
</evidence>
<evidence type="ECO:0000313" key="26">
    <source>
        <dbReference type="Proteomes" id="UP000216885"/>
    </source>
</evidence>
<dbReference type="NCBIfam" id="NF008772">
    <property type="entry name" value="PRK11809.1"/>
    <property type="match status" value="1"/>
</dbReference>
<dbReference type="NCBIfam" id="TIGR01238">
    <property type="entry name" value="D1pyr5carbox3"/>
    <property type="match status" value="1"/>
</dbReference>
<dbReference type="EC" id="1.2.1.88" evidence="18"/>
<comment type="similarity">
    <text evidence="16 18">In the N-terminal section; belongs to the proline dehydrogenase family.</text>
</comment>
<protein>
    <recommendedName>
        <fullName evidence="18">Bifunctional protein PutA</fullName>
    </recommendedName>
    <domain>
        <recommendedName>
            <fullName evidence="18">Proline dehydrogenase</fullName>
            <ecNumber evidence="18">1.5.5.2</ecNumber>
        </recommendedName>
        <alternativeName>
            <fullName evidence="18">Proline oxidase</fullName>
        </alternativeName>
    </domain>
    <domain>
        <recommendedName>
            <fullName evidence="18">Delta-1-pyrroline-5-carboxylate dehydrogenase</fullName>
            <shortName evidence="18">P5C dehydrogenase</shortName>
            <ecNumber evidence="18">1.2.1.88</ecNumber>
        </recommendedName>
        <alternativeName>
            <fullName evidence="18">L-glutamate gamma-semialdehyde dehydrogenase</fullName>
        </alternativeName>
    </domain>
</protein>
<keyword evidence="8 18" id="KW-0805">Transcription regulation</keyword>
<dbReference type="GO" id="GO:0003700">
    <property type="term" value="F:DNA-binding transcription factor activity"/>
    <property type="evidence" value="ECO:0007669"/>
    <property type="project" value="InterPro"/>
</dbReference>
<keyword evidence="4 18" id="KW-0678">Repressor</keyword>
<evidence type="ECO:0000259" key="23">
    <source>
        <dbReference type="Pfam" id="PF18327"/>
    </source>
</evidence>
<dbReference type="InterPro" id="IPR015590">
    <property type="entry name" value="Aldehyde_DH_dom"/>
</dbReference>
<dbReference type="Gene3D" id="3.40.309.10">
    <property type="entry name" value="Aldehyde Dehydrogenase, Chain A, domain 2"/>
    <property type="match status" value="1"/>
</dbReference>
<dbReference type="Gene3D" id="1.20.5.550">
    <property type="entry name" value="Single Helix bin"/>
    <property type="match status" value="1"/>
</dbReference>
<name>A0A261U3Q5_9BORD</name>
<evidence type="ECO:0000259" key="21">
    <source>
        <dbReference type="Pfam" id="PF01619"/>
    </source>
</evidence>
<dbReference type="PIRSF" id="PIRSF000197">
    <property type="entry name" value="Bifunct_PutA"/>
    <property type="match status" value="1"/>
</dbReference>
<dbReference type="InterPro" id="IPR025703">
    <property type="entry name" value="Bifunct_PutA"/>
</dbReference>
<dbReference type="SUPFAM" id="SSF81935">
    <property type="entry name" value="N-terminal domain of bifunctional PutA protein"/>
    <property type="match status" value="1"/>
</dbReference>
<dbReference type="Pfam" id="PF14850">
    <property type="entry name" value="Pro_dh-DNA_bdg"/>
    <property type="match status" value="1"/>
</dbReference>
<dbReference type="PANTHER" id="PTHR42862">
    <property type="entry name" value="DELTA-1-PYRROLINE-5-CARBOXYLATE DEHYDROGENASE 1, ISOFORM A-RELATED"/>
    <property type="match status" value="1"/>
</dbReference>
<keyword evidence="12 18" id="KW-0804">Transcription</keyword>
<dbReference type="SUPFAM" id="SSF47598">
    <property type="entry name" value="Ribbon-helix-helix"/>
    <property type="match status" value="1"/>
</dbReference>
<comment type="catalytic activity">
    <reaction evidence="14 18">
        <text>L-glutamate 5-semialdehyde + NAD(+) + H2O = L-glutamate + NADH + 2 H(+)</text>
        <dbReference type="Rhea" id="RHEA:30235"/>
        <dbReference type="ChEBI" id="CHEBI:15377"/>
        <dbReference type="ChEBI" id="CHEBI:15378"/>
        <dbReference type="ChEBI" id="CHEBI:29985"/>
        <dbReference type="ChEBI" id="CHEBI:57540"/>
        <dbReference type="ChEBI" id="CHEBI:57945"/>
        <dbReference type="ChEBI" id="CHEBI:58066"/>
        <dbReference type="EC" id="1.2.1.88"/>
    </reaction>
</comment>
<comment type="function">
    <text evidence="18">Oxidizes proline to glutamate for use as a carbon and nitrogen source.</text>
</comment>
<dbReference type="InterPro" id="IPR050485">
    <property type="entry name" value="Proline_metab_enzyme"/>
</dbReference>
<dbReference type="InterPro" id="IPR016161">
    <property type="entry name" value="Ald_DH/histidinol_DH"/>
</dbReference>
<evidence type="ECO:0000256" key="2">
    <source>
        <dbReference type="ARBA" id="ARBA00004739"/>
    </source>
</evidence>
<organism evidence="25 26">
    <name type="scientific">Bordetella genomosp. 4</name>
    <dbReference type="NCBI Taxonomy" id="463044"/>
    <lineage>
        <taxon>Bacteria</taxon>
        <taxon>Pseudomonadati</taxon>
        <taxon>Pseudomonadota</taxon>
        <taxon>Betaproteobacteria</taxon>
        <taxon>Burkholderiales</taxon>
        <taxon>Alcaligenaceae</taxon>
        <taxon>Bordetella</taxon>
    </lineage>
</organism>
<evidence type="ECO:0000256" key="6">
    <source>
        <dbReference type="ARBA" id="ARBA00022827"/>
    </source>
</evidence>
<feature type="domain" description="PutA RHH" evidence="24">
    <location>
        <begin position="11"/>
        <end position="42"/>
    </location>
</feature>
<dbReference type="FunFam" id="1.20.5.460:FF:000001">
    <property type="entry name" value="Bifunctional protein PutA"/>
    <property type="match status" value="1"/>
</dbReference>
<proteinExistence type="inferred from homology"/>
<dbReference type="Gene3D" id="1.20.5.460">
    <property type="entry name" value="Single helix bin"/>
    <property type="match status" value="1"/>
</dbReference>
<dbReference type="InterPro" id="IPR041349">
    <property type="entry name" value="PRODH"/>
</dbReference>
<dbReference type="UniPathway" id="UPA00261">
    <property type="reaction ID" value="UER00373"/>
</dbReference>
<feature type="domain" description="Proline dehydrogenase" evidence="21">
    <location>
        <begin position="262"/>
        <end position="561"/>
    </location>
</feature>
<evidence type="ECO:0000256" key="14">
    <source>
        <dbReference type="ARBA" id="ARBA00048142"/>
    </source>
</evidence>
<dbReference type="GO" id="GO:0003842">
    <property type="term" value="F:L-glutamate gamma-semialdehyde dehydrogenase activity"/>
    <property type="evidence" value="ECO:0007669"/>
    <property type="project" value="UniProtKB-UniRule"/>
</dbReference>
<dbReference type="Gene3D" id="1.10.1220.10">
    <property type="entry name" value="Met repressor-like"/>
    <property type="match status" value="1"/>
</dbReference>
<keyword evidence="11 18" id="KW-0238">DNA-binding</keyword>
<dbReference type="CDD" id="cd07125">
    <property type="entry name" value="ALDH_PutA-P5CDH"/>
    <property type="match status" value="1"/>
</dbReference>
<evidence type="ECO:0000256" key="7">
    <source>
        <dbReference type="ARBA" id="ARBA00023002"/>
    </source>
</evidence>
<dbReference type="GO" id="GO:0003677">
    <property type="term" value="F:DNA binding"/>
    <property type="evidence" value="ECO:0007669"/>
    <property type="project" value="UniProtKB-KW"/>
</dbReference>
<evidence type="ECO:0000256" key="15">
    <source>
        <dbReference type="ARBA" id="ARBA00048779"/>
    </source>
</evidence>
<dbReference type="PROSITE" id="PS00070">
    <property type="entry name" value="ALDEHYDE_DEHYDR_CYS"/>
    <property type="match status" value="1"/>
</dbReference>
<dbReference type="InterPro" id="IPR024082">
    <property type="entry name" value="PRODH_PutA_dom_II"/>
</dbReference>
<comment type="caution">
    <text evidence="25">The sequence shown here is derived from an EMBL/GenBank/DDBJ whole genome shotgun (WGS) entry which is preliminary data.</text>
</comment>
<comment type="pathway">
    <text evidence="2 18">Amino-acid degradation; L-proline degradation into L-glutamate; L-glutamate from L-proline: step 1/2.</text>
</comment>
<dbReference type="Pfam" id="PF18327">
    <property type="entry name" value="PRODH"/>
    <property type="match status" value="1"/>
</dbReference>
<evidence type="ECO:0000256" key="19">
    <source>
        <dbReference type="PIRSR" id="PIRSR000197-1"/>
    </source>
</evidence>
<dbReference type="Gene3D" id="3.40.605.10">
    <property type="entry name" value="Aldehyde Dehydrogenase, Chain A, domain 1"/>
    <property type="match status" value="1"/>
</dbReference>
<dbReference type="InterPro" id="IPR016162">
    <property type="entry name" value="Ald_DH_N"/>
</dbReference>
<dbReference type="Pfam" id="PF01619">
    <property type="entry name" value="Pro_dh"/>
    <property type="match status" value="1"/>
</dbReference>
<evidence type="ECO:0000259" key="24">
    <source>
        <dbReference type="Pfam" id="PF21775"/>
    </source>
</evidence>
<dbReference type="InterPro" id="IPR010985">
    <property type="entry name" value="Ribbon_hlx_hlx"/>
</dbReference>
<dbReference type="AlphaFoldDB" id="A0A261U3Q5"/>
<keyword evidence="26" id="KW-1185">Reference proteome</keyword>
<dbReference type="Gene3D" id="3.20.20.220">
    <property type="match status" value="1"/>
</dbReference>
<dbReference type="Pfam" id="PF21775">
    <property type="entry name" value="PutA_1st"/>
    <property type="match status" value="1"/>
</dbReference>
<dbReference type="SUPFAM" id="SSF51730">
    <property type="entry name" value="FAD-linked oxidoreductase"/>
    <property type="match status" value="1"/>
</dbReference>
<dbReference type="GO" id="GO:0010133">
    <property type="term" value="P:L-proline catabolic process to L-glutamate"/>
    <property type="evidence" value="ECO:0007669"/>
    <property type="project" value="UniProtKB-UniRule"/>
</dbReference>
<dbReference type="InterPro" id="IPR048798">
    <property type="entry name" value="PutA_RHH"/>
</dbReference>
<dbReference type="InterPro" id="IPR002872">
    <property type="entry name" value="Proline_DH_dom"/>
</dbReference>
<keyword evidence="7 18" id="KW-0560">Oxidoreductase</keyword>
<comment type="catalytic activity">
    <reaction evidence="15 18">
        <text>L-proline + a quinone = (S)-1-pyrroline-5-carboxylate + a quinol + H(+)</text>
        <dbReference type="Rhea" id="RHEA:23784"/>
        <dbReference type="ChEBI" id="CHEBI:15378"/>
        <dbReference type="ChEBI" id="CHEBI:17388"/>
        <dbReference type="ChEBI" id="CHEBI:24646"/>
        <dbReference type="ChEBI" id="CHEBI:60039"/>
        <dbReference type="ChEBI" id="CHEBI:132124"/>
        <dbReference type="EC" id="1.5.5.2"/>
    </reaction>
</comment>
<evidence type="ECO:0000259" key="22">
    <source>
        <dbReference type="Pfam" id="PF14850"/>
    </source>
</evidence>
<evidence type="ECO:0000256" key="18">
    <source>
        <dbReference type="PIRNR" id="PIRNR000197"/>
    </source>
</evidence>
<gene>
    <name evidence="25" type="primary">putA</name>
    <name evidence="25" type="ORF">CAL20_13910</name>
</gene>
<evidence type="ECO:0000256" key="16">
    <source>
        <dbReference type="ARBA" id="ARBA00060889"/>
    </source>
</evidence>
<dbReference type="FunFam" id="3.20.20.220:FF:000004">
    <property type="entry name" value="Bifunctional protein PutA"/>
    <property type="match status" value="1"/>
</dbReference>
<evidence type="ECO:0000256" key="5">
    <source>
        <dbReference type="ARBA" id="ARBA00022630"/>
    </source>
</evidence>
<feature type="active site" evidence="19">
    <location>
        <position position="879"/>
    </location>
</feature>
<feature type="domain" description="Proline utilization A proline dehydrogenase N-terminal" evidence="23">
    <location>
        <begin position="88"/>
        <end position="133"/>
    </location>
</feature>
<keyword evidence="6 18" id="KW-0274">FAD</keyword>
<comment type="similarity">
    <text evidence="17 18">In the C-terminal section; belongs to the aldehyde dehydrogenase family.</text>
</comment>
<accession>A0A261U3Q5</accession>
<evidence type="ECO:0000256" key="3">
    <source>
        <dbReference type="ARBA" id="ARBA00004786"/>
    </source>
</evidence>
<dbReference type="InterPro" id="IPR016160">
    <property type="entry name" value="Ald_DH_CS_CYS"/>
</dbReference>
<dbReference type="InterPro" id="IPR005933">
    <property type="entry name" value="PutA_C"/>
</dbReference>
<comment type="cofactor">
    <cofactor evidence="1 18">
        <name>FAD</name>
        <dbReference type="ChEBI" id="CHEBI:57692"/>
    </cofactor>
</comment>
<dbReference type="Proteomes" id="UP000216885">
    <property type="component" value="Unassembled WGS sequence"/>
</dbReference>
<dbReference type="InterPro" id="IPR029041">
    <property type="entry name" value="FAD-linked_oxidoreductase-like"/>
</dbReference>
<evidence type="ECO:0000256" key="12">
    <source>
        <dbReference type="ARBA" id="ARBA00023163"/>
    </source>
</evidence>
<dbReference type="Pfam" id="PF00171">
    <property type="entry name" value="Aldedh"/>
    <property type="match status" value="1"/>
</dbReference>
<evidence type="ECO:0000256" key="13">
    <source>
        <dbReference type="ARBA" id="ARBA00023268"/>
    </source>
</evidence>
<evidence type="ECO:0000256" key="17">
    <source>
        <dbReference type="ARBA" id="ARBA00060911"/>
    </source>
</evidence>
<dbReference type="GO" id="GO:0009898">
    <property type="term" value="C:cytoplasmic side of plasma membrane"/>
    <property type="evidence" value="ECO:0007669"/>
    <property type="project" value="TreeGrafter"/>
</dbReference>
<keyword evidence="5 18" id="KW-0285">Flavoprotein</keyword>
<feature type="domain" description="Aldehyde dehydrogenase" evidence="20">
    <location>
        <begin position="654"/>
        <end position="1097"/>
    </location>
</feature>
<comment type="pathway">
    <text evidence="3 18">Amino-acid degradation; L-proline degradation into L-glutamate; L-glutamate from L-proline: step 2/2.</text>
</comment>
<dbReference type="SUPFAM" id="SSF53720">
    <property type="entry name" value="ALDH-like"/>
    <property type="match status" value="1"/>
</dbReference>